<evidence type="ECO:0000313" key="3">
    <source>
        <dbReference type="EMBL" id="ACB94491.1"/>
    </source>
</evidence>
<keyword evidence="3" id="KW-0808">Transferase</keyword>
<dbReference type="SUPFAM" id="SSF53756">
    <property type="entry name" value="UDP-Glycosyltransferase/glycogen phosphorylase"/>
    <property type="match status" value="1"/>
</dbReference>
<dbReference type="GO" id="GO:0016757">
    <property type="term" value="F:glycosyltransferase activity"/>
    <property type="evidence" value="ECO:0007669"/>
    <property type="project" value="InterPro"/>
</dbReference>
<sequence length="383" mass="41683">MQKTILFISHTGQIGGAEVVLLSMAQHYRDRCHVILLADGPLRQKLSDCGVSVDVIAGRDSMLKVSRQGGRLEVIRAAPAALALAWRLARVARHYDILFPNSQKAAVITMLTGAILRKPVVWYLHDILSSAHFSALQRRLVVTLANHMASWILTNSQVSRDAFIACGGKANHISVAPCGVDAAPFDMISDKEINAAKQALGVGNHPLVGLFGRITPWKGQHVLIEALTRLPDVHALIVGDALFGEDAYRQELQTLVATHGLTDRVHWLGFRQDIPLLMRTVDMIVHCSTAPEPYGLVIVEGMLACRPVIAADGGASRELLGEDYPYLAAPGDSEALAKKIATLQSLNTEERESLVAANSKRARALFSKERMLTDIDQALQHIG</sequence>
<dbReference type="Pfam" id="PF13439">
    <property type="entry name" value="Glyco_transf_4"/>
    <property type="match status" value="1"/>
</dbReference>
<feature type="domain" description="Glycosyltransferase subfamily 4-like N-terminal" evidence="2">
    <location>
        <begin position="14"/>
        <end position="182"/>
    </location>
</feature>
<protein>
    <submittedName>
        <fullName evidence="3">Glycosyl transferase group 1</fullName>
    </submittedName>
</protein>
<dbReference type="eggNOG" id="COG0438">
    <property type="taxonomic scope" value="Bacteria"/>
</dbReference>
<reference evidence="3 4" key="2">
    <citation type="journal article" date="2010" name="J. Bacteriol.">
        <title>Complete genome sequence of Beijerinckia indica subsp. indica.</title>
        <authorList>
            <person name="Tamas I."/>
            <person name="Dedysh S.N."/>
            <person name="Liesack W."/>
            <person name="Stott M.B."/>
            <person name="Alam M."/>
            <person name="Murrell J.C."/>
            <person name="Dunfield P.F."/>
        </authorList>
    </citation>
    <scope>NUCLEOTIDE SEQUENCE [LARGE SCALE GENOMIC DNA]</scope>
    <source>
        <strain evidence="4">ATCC 9039 / DSM 1715 / NCIMB 8712</strain>
    </source>
</reference>
<evidence type="ECO:0000259" key="1">
    <source>
        <dbReference type="Pfam" id="PF00534"/>
    </source>
</evidence>
<dbReference type="CDD" id="cd03801">
    <property type="entry name" value="GT4_PimA-like"/>
    <property type="match status" value="1"/>
</dbReference>
<dbReference type="Gene3D" id="3.40.50.2000">
    <property type="entry name" value="Glycogen Phosphorylase B"/>
    <property type="match status" value="2"/>
</dbReference>
<evidence type="ECO:0000259" key="2">
    <source>
        <dbReference type="Pfam" id="PF13439"/>
    </source>
</evidence>
<proteinExistence type="predicted"/>
<dbReference type="CAZy" id="GT4">
    <property type="family name" value="Glycosyltransferase Family 4"/>
</dbReference>
<dbReference type="InterPro" id="IPR028098">
    <property type="entry name" value="Glyco_trans_4-like_N"/>
</dbReference>
<dbReference type="RefSeq" id="WP_012383848.1">
    <property type="nucleotide sequence ID" value="NC_010581.1"/>
</dbReference>
<dbReference type="STRING" id="395963.Bind_0841"/>
<dbReference type="PANTHER" id="PTHR12526">
    <property type="entry name" value="GLYCOSYLTRANSFERASE"/>
    <property type="match status" value="1"/>
</dbReference>
<dbReference type="OrthoDB" id="5147801at2"/>
<organism evidence="3 4">
    <name type="scientific">Beijerinckia indica subsp. indica (strain ATCC 9039 / DSM 1715 / NCIMB 8712)</name>
    <dbReference type="NCBI Taxonomy" id="395963"/>
    <lineage>
        <taxon>Bacteria</taxon>
        <taxon>Pseudomonadati</taxon>
        <taxon>Pseudomonadota</taxon>
        <taxon>Alphaproteobacteria</taxon>
        <taxon>Hyphomicrobiales</taxon>
        <taxon>Beijerinckiaceae</taxon>
        <taxon>Beijerinckia</taxon>
    </lineage>
</organism>
<dbReference type="Proteomes" id="UP000001695">
    <property type="component" value="Chromosome"/>
</dbReference>
<accession>B2IHH0</accession>
<dbReference type="PANTHER" id="PTHR12526:SF636">
    <property type="entry name" value="BLL3647 PROTEIN"/>
    <property type="match status" value="1"/>
</dbReference>
<evidence type="ECO:0000313" key="4">
    <source>
        <dbReference type="Proteomes" id="UP000001695"/>
    </source>
</evidence>
<dbReference type="EMBL" id="CP001016">
    <property type="protein sequence ID" value="ACB94491.1"/>
    <property type="molecule type" value="Genomic_DNA"/>
</dbReference>
<gene>
    <name evidence="3" type="ordered locus">Bind_0841</name>
</gene>
<dbReference type="AlphaFoldDB" id="B2IHH0"/>
<name>B2IHH0_BEII9</name>
<reference evidence="4" key="1">
    <citation type="submission" date="2008-03" db="EMBL/GenBank/DDBJ databases">
        <title>Complete sequence of chromosome of Beijerinckia indica subsp. indica ATCC 9039.</title>
        <authorList>
            <consortium name="US DOE Joint Genome Institute"/>
            <person name="Copeland A."/>
            <person name="Lucas S."/>
            <person name="Lapidus A."/>
            <person name="Glavina del Rio T."/>
            <person name="Dalin E."/>
            <person name="Tice H."/>
            <person name="Bruce D."/>
            <person name="Goodwin L."/>
            <person name="Pitluck S."/>
            <person name="LaButti K."/>
            <person name="Schmutz J."/>
            <person name="Larimer F."/>
            <person name="Land M."/>
            <person name="Hauser L."/>
            <person name="Kyrpides N."/>
            <person name="Mikhailova N."/>
            <person name="Dunfield P.F."/>
            <person name="Dedysh S.N."/>
            <person name="Liesack W."/>
            <person name="Saw J.H."/>
            <person name="Alam M."/>
            <person name="Chen Y."/>
            <person name="Murrell J.C."/>
            <person name="Richardson P."/>
        </authorList>
    </citation>
    <scope>NUCLEOTIDE SEQUENCE [LARGE SCALE GENOMIC DNA]</scope>
    <source>
        <strain evidence="4">ATCC 9039 / DSM 1715 / NCIMB 8712</strain>
    </source>
</reference>
<dbReference type="InterPro" id="IPR001296">
    <property type="entry name" value="Glyco_trans_1"/>
</dbReference>
<dbReference type="HOGENOM" id="CLU_009583_0_4_5"/>
<feature type="domain" description="Glycosyl transferase family 1" evidence="1">
    <location>
        <begin position="203"/>
        <end position="358"/>
    </location>
</feature>
<dbReference type="Pfam" id="PF00534">
    <property type="entry name" value="Glycos_transf_1"/>
    <property type="match status" value="1"/>
</dbReference>
<dbReference type="KEGG" id="bid:Bind_0841"/>
<keyword evidence="4" id="KW-1185">Reference proteome</keyword>